<feature type="domain" description="MoaF-like" evidence="1">
    <location>
        <begin position="7"/>
        <end position="104"/>
    </location>
</feature>
<dbReference type="InterPro" id="IPR012674">
    <property type="entry name" value="Calycin"/>
</dbReference>
<name>A0A401IT26_9LACO</name>
<protein>
    <recommendedName>
        <fullName evidence="1">MoaF-like domain-containing protein</fullName>
    </recommendedName>
</protein>
<sequence>MTAQNIIGKTYLYDFGEGSKYQLHFVDETHLEVTVVEDGFYAPGTINHFEIEITDLAEGLAMITWTEEESKNTVTHVDDFNKLVSYTNITSVPNNEFWRLKGQIIPQ</sequence>
<gene>
    <name evidence="2" type="ORF">LFYK43_11370</name>
</gene>
<dbReference type="EMBL" id="BFFP01000016">
    <property type="protein sequence ID" value="GBG94678.1"/>
    <property type="molecule type" value="Genomic_DNA"/>
</dbReference>
<evidence type="ECO:0000313" key="2">
    <source>
        <dbReference type="EMBL" id="GBG94678.1"/>
    </source>
</evidence>
<evidence type="ECO:0000313" key="3">
    <source>
        <dbReference type="Proteomes" id="UP000286848"/>
    </source>
</evidence>
<dbReference type="Gene3D" id="2.40.128.20">
    <property type="match status" value="1"/>
</dbReference>
<dbReference type="RefSeq" id="WP_124976310.1">
    <property type="nucleotide sequence ID" value="NZ_BFFP01000016.1"/>
</dbReference>
<evidence type="ECO:0000259" key="1">
    <source>
        <dbReference type="Pfam" id="PF22036"/>
    </source>
</evidence>
<dbReference type="Pfam" id="PF22036">
    <property type="entry name" value="MoaF_like"/>
    <property type="match status" value="1"/>
</dbReference>
<keyword evidence="3" id="KW-1185">Reference proteome</keyword>
<reference evidence="2 3" key="1">
    <citation type="journal article" date="2019" name="Int. J. Syst. Evol. Microbiol.">
        <title>Lactobacillus salitolerans sp. nov., a novel lactic acid bacterium isolated from spent mushroom substrates.</title>
        <authorList>
            <person name="Tohno M."/>
            <person name="Tanizawa Y."/>
            <person name="Kojima Y."/>
            <person name="Sakamoto M."/>
            <person name="Nakamura Y."/>
            <person name="Ohkuma M."/>
            <person name="Kobayashi H."/>
        </authorList>
    </citation>
    <scope>NUCLEOTIDE SEQUENCE [LARGE SCALE GENOMIC DNA]</scope>
    <source>
        <strain evidence="2 3">YK43</strain>
    </source>
</reference>
<accession>A0A401IT26</accession>
<dbReference type="Proteomes" id="UP000286848">
    <property type="component" value="Unassembled WGS sequence"/>
</dbReference>
<dbReference type="AlphaFoldDB" id="A0A401IT26"/>
<organism evidence="2 3">
    <name type="scientific">Ligilactobacillus salitolerans</name>
    <dbReference type="NCBI Taxonomy" id="1808352"/>
    <lineage>
        <taxon>Bacteria</taxon>
        <taxon>Bacillati</taxon>
        <taxon>Bacillota</taxon>
        <taxon>Bacilli</taxon>
        <taxon>Lactobacillales</taxon>
        <taxon>Lactobacillaceae</taxon>
        <taxon>Ligilactobacillus</taxon>
    </lineage>
</organism>
<dbReference type="OrthoDB" id="8441428at2"/>
<comment type="caution">
    <text evidence="2">The sequence shown here is derived from an EMBL/GenBank/DDBJ whole genome shotgun (WGS) entry which is preliminary data.</text>
</comment>
<dbReference type="InterPro" id="IPR053892">
    <property type="entry name" value="MoaF-like"/>
</dbReference>
<proteinExistence type="predicted"/>